<protein>
    <submittedName>
        <fullName evidence="2">Acyl carrier protein</fullName>
    </submittedName>
</protein>
<organism evidence="2">
    <name type="scientific">hydrothermal vent metagenome</name>
    <dbReference type="NCBI Taxonomy" id="652676"/>
    <lineage>
        <taxon>unclassified sequences</taxon>
        <taxon>metagenomes</taxon>
        <taxon>ecological metagenomes</taxon>
    </lineage>
</organism>
<dbReference type="InterPro" id="IPR009081">
    <property type="entry name" value="PP-bd_ACP"/>
</dbReference>
<proteinExistence type="predicted"/>
<gene>
    <name evidence="2" type="ORF">MNB_SV-8-1196</name>
</gene>
<sequence>MDFEALKYDIKELIIQECEKEDITPEEIDDHVMLFSDESGLELDSLDALQISMGLLNRYNVRLGDSKDFRRTVTTIDALAKYVSEHNG</sequence>
<dbReference type="SUPFAM" id="SSF47336">
    <property type="entry name" value="ACP-like"/>
    <property type="match status" value="1"/>
</dbReference>
<dbReference type="AlphaFoldDB" id="A0A1W1C6L5"/>
<dbReference type="PROSITE" id="PS50075">
    <property type="entry name" value="CARRIER"/>
    <property type="match status" value="1"/>
</dbReference>
<evidence type="ECO:0000313" key="2">
    <source>
        <dbReference type="EMBL" id="SFV61364.1"/>
    </source>
</evidence>
<reference evidence="2" key="1">
    <citation type="submission" date="2016-10" db="EMBL/GenBank/DDBJ databases">
        <authorList>
            <person name="de Groot N.N."/>
        </authorList>
    </citation>
    <scope>NUCLEOTIDE SEQUENCE</scope>
</reference>
<name>A0A1W1C6L5_9ZZZZ</name>
<feature type="domain" description="Carrier" evidence="1">
    <location>
        <begin position="5"/>
        <end position="87"/>
    </location>
</feature>
<accession>A0A1W1C6L5</accession>
<dbReference type="EMBL" id="FPHD01000057">
    <property type="protein sequence ID" value="SFV61364.1"/>
    <property type="molecule type" value="Genomic_DNA"/>
</dbReference>
<dbReference type="InterPro" id="IPR036736">
    <property type="entry name" value="ACP-like_sf"/>
</dbReference>
<dbReference type="Gene3D" id="1.10.1200.10">
    <property type="entry name" value="ACP-like"/>
    <property type="match status" value="1"/>
</dbReference>
<evidence type="ECO:0000259" key="1">
    <source>
        <dbReference type="PROSITE" id="PS50075"/>
    </source>
</evidence>